<gene>
    <name evidence="2" type="ORF">CLCR_11253</name>
</gene>
<evidence type="ECO:0000313" key="3">
    <source>
        <dbReference type="Proteomes" id="UP000094526"/>
    </source>
</evidence>
<proteinExistence type="predicted"/>
<dbReference type="Proteomes" id="UP000094526">
    <property type="component" value="Unassembled WGS sequence"/>
</dbReference>
<dbReference type="OrthoDB" id="10590070at2759"/>
<keyword evidence="3" id="KW-1185">Reference proteome</keyword>
<accession>A0A1C1CE68</accession>
<reference evidence="3" key="1">
    <citation type="submission" date="2015-07" db="EMBL/GenBank/DDBJ databases">
        <authorList>
            <person name="Teixeira M.M."/>
            <person name="Souza R.C."/>
            <person name="Almeida L.G."/>
            <person name="Vicente V.A."/>
            <person name="de Hoog S."/>
            <person name="Bocca A.L."/>
            <person name="de Almeida S.R."/>
            <person name="Vasconcelos A.T."/>
            <person name="Felipe M.S."/>
        </authorList>
    </citation>
    <scope>NUCLEOTIDE SEQUENCE [LARGE SCALE GENOMIC DNA]</scope>
    <source>
        <strain evidence="3">KSF</strain>
    </source>
</reference>
<feature type="region of interest" description="Disordered" evidence="1">
    <location>
        <begin position="42"/>
        <end position="162"/>
    </location>
</feature>
<sequence length="162" mass="17302">MEVFDIYHSIDHAQGPSPLTQVDFFHTKHRAIKKAHAEVAARGLQPPKSVASSITDGAPFIHTPRKGKHAAIAGDSDASKMGAVSPAGNSSSNSRKENFRDMSAASSSSDTRKQRVVVHRDDEDKTPSSKRSHIKSGRANDGESLPAESNSTMLLGNTSSQP</sequence>
<dbReference type="VEuPathDB" id="FungiDB:G647_01473"/>
<protein>
    <submittedName>
        <fullName evidence="2">Uncharacterized protein</fullName>
    </submittedName>
</protein>
<evidence type="ECO:0000256" key="1">
    <source>
        <dbReference type="SAM" id="MobiDB-lite"/>
    </source>
</evidence>
<dbReference type="AlphaFoldDB" id="A0A1C1CE68"/>
<dbReference type="EMBL" id="LGRB01000015">
    <property type="protein sequence ID" value="OCT46758.1"/>
    <property type="molecule type" value="Genomic_DNA"/>
</dbReference>
<name>A0A1C1CE68_9EURO</name>
<dbReference type="VEuPathDB" id="FungiDB:CLCR_11253"/>
<evidence type="ECO:0000313" key="2">
    <source>
        <dbReference type="EMBL" id="OCT46758.1"/>
    </source>
</evidence>
<organism evidence="2 3">
    <name type="scientific">Cladophialophora carrionii</name>
    <dbReference type="NCBI Taxonomy" id="86049"/>
    <lineage>
        <taxon>Eukaryota</taxon>
        <taxon>Fungi</taxon>
        <taxon>Dikarya</taxon>
        <taxon>Ascomycota</taxon>
        <taxon>Pezizomycotina</taxon>
        <taxon>Eurotiomycetes</taxon>
        <taxon>Chaetothyriomycetidae</taxon>
        <taxon>Chaetothyriales</taxon>
        <taxon>Herpotrichiellaceae</taxon>
        <taxon>Cladophialophora</taxon>
    </lineage>
</organism>
<feature type="compositionally biased region" description="Polar residues" evidence="1">
    <location>
        <begin position="147"/>
        <end position="162"/>
    </location>
</feature>
<comment type="caution">
    <text evidence="2">The sequence shown here is derived from an EMBL/GenBank/DDBJ whole genome shotgun (WGS) entry which is preliminary data.</text>
</comment>
<feature type="compositionally biased region" description="Basic and acidic residues" evidence="1">
    <location>
        <begin position="110"/>
        <end position="127"/>
    </location>
</feature>